<sequence length="132" mass="15625">MICEFCGAKQVTGRKIVQGKDVRFYLIWSIILLFIGIYLLLLTFFFGPEPGVRAIYFYEMLFLSIMMITLQSISIIAYFSCPEITYGMTRILRKTKNEENKLIRLGRNIQIYWFVVVIILLVIFVITFFLYF</sequence>
<keyword evidence="1" id="KW-0472">Membrane</keyword>
<proteinExistence type="predicted"/>
<comment type="caution">
    <text evidence="2">The sequence shown here is derived from an EMBL/GenBank/DDBJ whole genome shotgun (WGS) entry which is preliminary data.</text>
</comment>
<dbReference type="EMBL" id="BART01020589">
    <property type="protein sequence ID" value="GAH04801.1"/>
    <property type="molecule type" value="Genomic_DNA"/>
</dbReference>
<organism evidence="2">
    <name type="scientific">marine sediment metagenome</name>
    <dbReference type="NCBI Taxonomy" id="412755"/>
    <lineage>
        <taxon>unclassified sequences</taxon>
        <taxon>metagenomes</taxon>
        <taxon>ecological metagenomes</taxon>
    </lineage>
</organism>
<accession>X1C9J6</accession>
<name>X1C9J6_9ZZZZ</name>
<protein>
    <submittedName>
        <fullName evidence="2">Uncharacterized protein</fullName>
    </submittedName>
</protein>
<keyword evidence="1" id="KW-0812">Transmembrane</keyword>
<gene>
    <name evidence="2" type="ORF">S01H4_38203</name>
</gene>
<reference evidence="2" key="1">
    <citation type="journal article" date="2014" name="Front. Microbiol.">
        <title>High frequency of phylogenetically diverse reductive dehalogenase-homologous genes in deep subseafloor sedimentary metagenomes.</title>
        <authorList>
            <person name="Kawai M."/>
            <person name="Futagami T."/>
            <person name="Toyoda A."/>
            <person name="Takaki Y."/>
            <person name="Nishi S."/>
            <person name="Hori S."/>
            <person name="Arai W."/>
            <person name="Tsubouchi T."/>
            <person name="Morono Y."/>
            <person name="Uchiyama I."/>
            <person name="Ito T."/>
            <person name="Fujiyama A."/>
            <person name="Inagaki F."/>
            <person name="Takami H."/>
        </authorList>
    </citation>
    <scope>NUCLEOTIDE SEQUENCE</scope>
    <source>
        <strain evidence="2">Expedition CK06-06</strain>
    </source>
</reference>
<feature type="transmembrane region" description="Helical" evidence="1">
    <location>
        <begin position="111"/>
        <end position="131"/>
    </location>
</feature>
<evidence type="ECO:0000313" key="2">
    <source>
        <dbReference type="EMBL" id="GAH04801.1"/>
    </source>
</evidence>
<keyword evidence="1" id="KW-1133">Transmembrane helix</keyword>
<evidence type="ECO:0000256" key="1">
    <source>
        <dbReference type="SAM" id="Phobius"/>
    </source>
</evidence>
<dbReference type="AlphaFoldDB" id="X1C9J6"/>
<feature type="transmembrane region" description="Helical" evidence="1">
    <location>
        <begin position="60"/>
        <end position="81"/>
    </location>
</feature>
<feature type="transmembrane region" description="Helical" evidence="1">
    <location>
        <begin position="24"/>
        <end position="48"/>
    </location>
</feature>